<sequence length="229" mass="25257">MDPPMVECRSLIDFCKTYQKHRTAAATNSPPPPQPASQLRSRRTSNKSSHPFCDNHSPLAAIDALVLIVVIGTIGILTIPYFNFVAQQACWIFPEAVDLLGDAVGLAPFAYGIGLVVALVVGILLWQAICHQARKCGKPNCKGLRKAPVAFDIQLEPADCVRNFPSLLNRTAGIRPLELQGHDQKDLEAELKKMAPLNGRTVLIFRAPCGCAQWRMEVWGPKKPRRIKK</sequence>
<dbReference type="Proteomes" id="UP000036987">
    <property type="component" value="Unassembled WGS sequence"/>
</dbReference>
<dbReference type="PANTHER" id="PTHR46996:SF6">
    <property type="entry name" value="OS05G0488500 PROTEIN"/>
    <property type="match status" value="1"/>
</dbReference>
<accession>A0A0K9P0X9</accession>
<feature type="region of interest" description="Disordered" evidence="1">
    <location>
        <begin position="22"/>
        <end position="51"/>
    </location>
</feature>
<dbReference type="OrthoDB" id="1865221at2759"/>
<keyword evidence="4" id="KW-1185">Reference proteome</keyword>
<keyword evidence="3" id="KW-0687">Ribonucleoprotein</keyword>
<dbReference type="PANTHER" id="PTHR46996">
    <property type="entry name" value="OS05G0488500 PROTEIN"/>
    <property type="match status" value="1"/>
</dbReference>
<evidence type="ECO:0000256" key="1">
    <source>
        <dbReference type="SAM" id="MobiDB-lite"/>
    </source>
</evidence>
<dbReference type="GO" id="GO:0005840">
    <property type="term" value="C:ribosome"/>
    <property type="evidence" value="ECO:0007669"/>
    <property type="project" value="UniProtKB-KW"/>
</dbReference>
<dbReference type="AlphaFoldDB" id="A0A0K9P0X9"/>
<name>A0A0K9P0X9_ZOSMR</name>
<dbReference type="OMA" id="FPALCDH"/>
<evidence type="ECO:0000313" key="4">
    <source>
        <dbReference type="Proteomes" id="UP000036987"/>
    </source>
</evidence>
<evidence type="ECO:0000256" key="2">
    <source>
        <dbReference type="SAM" id="Phobius"/>
    </source>
</evidence>
<dbReference type="EMBL" id="LFYR01001330">
    <property type="protein sequence ID" value="KMZ62619.1"/>
    <property type="molecule type" value="Genomic_DNA"/>
</dbReference>
<keyword evidence="2" id="KW-0812">Transmembrane</keyword>
<protein>
    <submittedName>
        <fullName evidence="3">Ribosomal protein L34e superfamily protein</fullName>
    </submittedName>
</protein>
<organism evidence="3 4">
    <name type="scientific">Zostera marina</name>
    <name type="common">Eelgrass</name>
    <dbReference type="NCBI Taxonomy" id="29655"/>
    <lineage>
        <taxon>Eukaryota</taxon>
        <taxon>Viridiplantae</taxon>
        <taxon>Streptophyta</taxon>
        <taxon>Embryophyta</taxon>
        <taxon>Tracheophyta</taxon>
        <taxon>Spermatophyta</taxon>
        <taxon>Magnoliopsida</taxon>
        <taxon>Liliopsida</taxon>
        <taxon>Zosteraceae</taxon>
        <taxon>Zostera</taxon>
    </lineage>
</organism>
<evidence type="ECO:0000313" key="3">
    <source>
        <dbReference type="EMBL" id="KMZ62619.1"/>
    </source>
</evidence>
<gene>
    <name evidence="3" type="ORF">ZOSMA_44G00180</name>
</gene>
<keyword evidence="3" id="KW-0689">Ribosomal protein</keyword>
<comment type="caution">
    <text evidence="3">The sequence shown here is derived from an EMBL/GenBank/DDBJ whole genome shotgun (WGS) entry which is preliminary data.</text>
</comment>
<keyword evidence="2" id="KW-0472">Membrane</keyword>
<proteinExistence type="predicted"/>
<keyword evidence="2" id="KW-1133">Transmembrane helix</keyword>
<feature type="transmembrane region" description="Helical" evidence="2">
    <location>
        <begin position="106"/>
        <end position="126"/>
    </location>
</feature>
<feature type="transmembrane region" description="Helical" evidence="2">
    <location>
        <begin position="64"/>
        <end position="86"/>
    </location>
</feature>
<reference evidence="4" key="1">
    <citation type="journal article" date="2016" name="Nature">
        <title>The genome of the seagrass Zostera marina reveals angiosperm adaptation to the sea.</title>
        <authorList>
            <person name="Olsen J.L."/>
            <person name="Rouze P."/>
            <person name="Verhelst B."/>
            <person name="Lin Y.-C."/>
            <person name="Bayer T."/>
            <person name="Collen J."/>
            <person name="Dattolo E."/>
            <person name="De Paoli E."/>
            <person name="Dittami S."/>
            <person name="Maumus F."/>
            <person name="Michel G."/>
            <person name="Kersting A."/>
            <person name="Lauritano C."/>
            <person name="Lohaus R."/>
            <person name="Toepel M."/>
            <person name="Tonon T."/>
            <person name="Vanneste K."/>
            <person name="Amirebrahimi M."/>
            <person name="Brakel J."/>
            <person name="Bostroem C."/>
            <person name="Chovatia M."/>
            <person name="Grimwood J."/>
            <person name="Jenkins J.W."/>
            <person name="Jueterbock A."/>
            <person name="Mraz A."/>
            <person name="Stam W.T."/>
            <person name="Tice H."/>
            <person name="Bornberg-Bauer E."/>
            <person name="Green P.J."/>
            <person name="Pearson G.A."/>
            <person name="Procaccini G."/>
            <person name="Duarte C.M."/>
            <person name="Schmutz J."/>
            <person name="Reusch T.B.H."/>
            <person name="Van de Peer Y."/>
        </authorList>
    </citation>
    <scope>NUCLEOTIDE SEQUENCE [LARGE SCALE GENOMIC DNA]</scope>
    <source>
        <strain evidence="4">cv. Finnish</strain>
    </source>
</reference>